<dbReference type="Gene3D" id="3.20.20.450">
    <property type="entry name" value="EAL domain"/>
    <property type="match status" value="1"/>
</dbReference>
<evidence type="ECO:0000259" key="3">
    <source>
        <dbReference type="PROSITE" id="PS50887"/>
    </source>
</evidence>
<evidence type="ECO:0000313" key="5">
    <source>
        <dbReference type="Proteomes" id="UP000482155"/>
    </source>
</evidence>
<dbReference type="InterPro" id="IPR035965">
    <property type="entry name" value="PAS-like_dom_sf"/>
</dbReference>
<dbReference type="Pfam" id="PF00990">
    <property type="entry name" value="GGDEF"/>
    <property type="match status" value="1"/>
</dbReference>
<name>A0A6B3SJX2_9BURK</name>
<dbReference type="InterPro" id="IPR000014">
    <property type="entry name" value="PAS"/>
</dbReference>
<dbReference type="Pfam" id="PF08447">
    <property type="entry name" value="PAS_3"/>
    <property type="match status" value="2"/>
</dbReference>
<dbReference type="Proteomes" id="UP000482155">
    <property type="component" value="Unassembled WGS sequence"/>
</dbReference>
<sequence>MEAPIALINPEGRGEYANPALLHLLDCSAAEFASIDFHHLVHFDAPECPLCQGQPCKLEKMLQHPGAHPQQLETVICRHRKGPVIVRCRVSRLSAGGRRGSMLELTDLTRERQQVIARQRDELGYRFAAQSARIGSWLRDFRTDTVSVCAIAADILGLPAERAVLSSQEWRNLIPPDDLPELEALILKDAADQSGNAFAFEHRIMRGGEIRWVASHGEAVRDGEGSLISMVGMTLDISDRKKVEEALRASESRYRMLAEMSPAGLLVLVGERFVYANQQAAAILGMAAPAQLVGKRWQTVVHEPHHDRVRQRFDEVAAHGRTPVAELEMVGSGGGLVWIHSSTARITWEGQDAIQIVMRDVTEERRLQEQLRILNERFNFALESIGEAVWDWDIDHHRYTLVGGLKRLLGWDDERSNRPEAEWYTIIHPDDIHRVYKSLQACIDGETPTYQCEFRMRAQDDAWRWVLSRGVIVSRDGDGQPTAMTGTLTDITLRKEADELTWRHANLDALTGLPNRRLYQERLNHEIYKAQRSARPLALLFIDLDRFKQVNDWLGHGAGDQLLMEAAHRICSAVRKSDTVARLGGDEFNVLLVDMDNPAHVEGVCQKILDSLAAPFVLGEDTVQISGSIGVAIYPDDAGTPEELMRKADQAMYAAKQSGKQQFTYFTRALDESAHRRLQITTELRRALDADDQLKVYFQPIVRLDDGGIRKAEALLRWHHPWLGEVEPSIFIPLAEEAGLIGAIGDWVLEQAVEHSRLWQSRNGTQIQISINQSPTQFAVRRARTDRVMEIVAKGHAAGNIAIEITEGVLLDDSPELKERLLHYRDAGIQVSIDDFGTGYSSMAYLKKFDIDYLKIDQSFVRDIHTNAVNRTIAETIIVMAHKLGMEVIAEGIETEEQRACLVAAGCDYGQGFLFAPPVPAHAFELLLQNAALPTAVPIPLRATKMH</sequence>
<organism evidence="4 5">
    <name type="scientific">Noviherbaspirillum galbum</name>
    <dbReference type="NCBI Taxonomy" id="2709383"/>
    <lineage>
        <taxon>Bacteria</taxon>
        <taxon>Pseudomonadati</taxon>
        <taxon>Pseudomonadota</taxon>
        <taxon>Betaproteobacteria</taxon>
        <taxon>Burkholderiales</taxon>
        <taxon>Oxalobacteraceae</taxon>
        <taxon>Noviherbaspirillum</taxon>
    </lineage>
</organism>
<feature type="domain" description="PAC" evidence="1">
    <location>
        <begin position="194"/>
        <end position="249"/>
    </location>
</feature>
<dbReference type="InterPro" id="IPR001610">
    <property type="entry name" value="PAC"/>
</dbReference>
<dbReference type="SUPFAM" id="SSF55073">
    <property type="entry name" value="Nucleotide cyclase"/>
    <property type="match status" value="1"/>
</dbReference>
<dbReference type="GO" id="GO:0003824">
    <property type="term" value="F:catalytic activity"/>
    <property type="evidence" value="ECO:0007669"/>
    <property type="project" value="UniProtKB-ARBA"/>
</dbReference>
<dbReference type="Pfam" id="PF00563">
    <property type="entry name" value="EAL"/>
    <property type="match status" value="1"/>
</dbReference>
<gene>
    <name evidence="4" type="ORF">G3574_08185</name>
</gene>
<dbReference type="Gene3D" id="2.10.70.100">
    <property type="match status" value="1"/>
</dbReference>
<evidence type="ECO:0000259" key="2">
    <source>
        <dbReference type="PROSITE" id="PS50883"/>
    </source>
</evidence>
<dbReference type="SUPFAM" id="SSF55785">
    <property type="entry name" value="PYP-like sensor domain (PAS domain)"/>
    <property type="match status" value="4"/>
</dbReference>
<dbReference type="PROSITE" id="PS50883">
    <property type="entry name" value="EAL"/>
    <property type="match status" value="1"/>
</dbReference>
<dbReference type="InterPro" id="IPR052155">
    <property type="entry name" value="Biofilm_reg_signaling"/>
</dbReference>
<dbReference type="FunFam" id="3.30.70.270:FF:000001">
    <property type="entry name" value="Diguanylate cyclase domain protein"/>
    <property type="match status" value="1"/>
</dbReference>
<dbReference type="SUPFAM" id="SSF141868">
    <property type="entry name" value="EAL domain-like"/>
    <property type="match status" value="1"/>
</dbReference>
<dbReference type="InterPro" id="IPR013655">
    <property type="entry name" value="PAS_fold_3"/>
</dbReference>
<accession>A0A6B3SJX2</accession>
<proteinExistence type="predicted"/>
<dbReference type="NCBIfam" id="TIGR00229">
    <property type="entry name" value="sensory_box"/>
    <property type="match status" value="3"/>
</dbReference>
<dbReference type="InterPro" id="IPR000160">
    <property type="entry name" value="GGDEF_dom"/>
</dbReference>
<feature type="domain" description="GGDEF" evidence="3">
    <location>
        <begin position="535"/>
        <end position="668"/>
    </location>
</feature>
<dbReference type="NCBIfam" id="TIGR00254">
    <property type="entry name" value="GGDEF"/>
    <property type="match status" value="1"/>
</dbReference>
<feature type="domain" description="EAL" evidence="2">
    <location>
        <begin position="677"/>
        <end position="932"/>
    </location>
</feature>
<dbReference type="InterPro" id="IPR029787">
    <property type="entry name" value="Nucleotide_cyclase"/>
</dbReference>
<dbReference type="CDD" id="cd01948">
    <property type="entry name" value="EAL"/>
    <property type="match status" value="1"/>
</dbReference>
<dbReference type="SMART" id="SM00091">
    <property type="entry name" value="PAS"/>
    <property type="match status" value="3"/>
</dbReference>
<evidence type="ECO:0000259" key="1">
    <source>
        <dbReference type="PROSITE" id="PS50113"/>
    </source>
</evidence>
<dbReference type="PROSITE" id="PS50887">
    <property type="entry name" value="GGDEF"/>
    <property type="match status" value="1"/>
</dbReference>
<dbReference type="InterPro" id="IPR001633">
    <property type="entry name" value="EAL_dom"/>
</dbReference>
<evidence type="ECO:0000313" key="4">
    <source>
        <dbReference type="EMBL" id="NEX61053.1"/>
    </source>
</evidence>
<dbReference type="InterPro" id="IPR035919">
    <property type="entry name" value="EAL_sf"/>
</dbReference>
<dbReference type="RefSeq" id="WP_163961887.1">
    <property type="nucleotide sequence ID" value="NZ_JAAIVB010000026.1"/>
</dbReference>
<dbReference type="CDD" id="cd00130">
    <property type="entry name" value="PAS"/>
    <property type="match status" value="3"/>
</dbReference>
<feature type="domain" description="PAC" evidence="1">
    <location>
        <begin position="450"/>
        <end position="503"/>
    </location>
</feature>
<dbReference type="PANTHER" id="PTHR44757">
    <property type="entry name" value="DIGUANYLATE CYCLASE DGCP"/>
    <property type="match status" value="1"/>
</dbReference>
<dbReference type="Pfam" id="PF13426">
    <property type="entry name" value="PAS_9"/>
    <property type="match status" value="2"/>
</dbReference>
<dbReference type="PROSITE" id="PS50113">
    <property type="entry name" value="PAC"/>
    <property type="match status" value="2"/>
</dbReference>
<dbReference type="InterPro" id="IPR043128">
    <property type="entry name" value="Rev_trsase/Diguanyl_cyclase"/>
</dbReference>
<keyword evidence="5" id="KW-1185">Reference proteome</keyword>
<reference evidence="4 5" key="1">
    <citation type="submission" date="2020-02" db="EMBL/GenBank/DDBJ databases">
        <authorList>
            <person name="Kim M.K."/>
        </authorList>
    </citation>
    <scope>NUCLEOTIDE SEQUENCE [LARGE SCALE GENOMIC DNA]</scope>
    <source>
        <strain evidence="4 5">17J57-3</strain>
    </source>
</reference>
<dbReference type="SMART" id="SM00086">
    <property type="entry name" value="PAC"/>
    <property type="match status" value="3"/>
</dbReference>
<dbReference type="SMART" id="SM00052">
    <property type="entry name" value="EAL"/>
    <property type="match status" value="1"/>
</dbReference>
<comment type="caution">
    <text evidence="4">The sequence shown here is derived from an EMBL/GenBank/DDBJ whole genome shotgun (WGS) entry which is preliminary data.</text>
</comment>
<dbReference type="SMART" id="SM00267">
    <property type="entry name" value="GGDEF"/>
    <property type="match status" value="1"/>
</dbReference>
<dbReference type="Gene3D" id="3.30.70.270">
    <property type="match status" value="1"/>
</dbReference>
<dbReference type="Gene3D" id="3.30.450.20">
    <property type="entry name" value="PAS domain"/>
    <property type="match status" value="4"/>
</dbReference>
<dbReference type="InterPro" id="IPR000700">
    <property type="entry name" value="PAS-assoc_C"/>
</dbReference>
<protein>
    <submittedName>
        <fullName evidence="4">EAL domain-containing protein</fullName>
    </submittedName>
</protein>
<dbReference type="PANTHER" id="PTHR44757:SF2">
    <property type="entry name" value="BIOFILM ARCHITECTURE MAINTENANCE PROTEIN MBAA"/>
    <property type="match status" value="1"/>
</dbReference>
<dbReference type="EMBL" id="JAAIVB010000026">
    <property type="protein sequence ID" value="NEX61053.1"/>
    <property type="molecule type" value="Genomic_DNA"/>
</dbReference>
<dbReference type="CDD" id="cd01949">
    <property type="entry name" value="GGDEF"/>
    <property type="match status" value="1"/>
</dbReference>
<dbReference type="AlphaFoldDB" id="A0A6B3SJX2"/>